<dbReference type="NCBIfam" id="TIGR04409">
    <property type="entry name" value="LptC_YrbK"/>
    <property type="match status" value="1"/>
</dbReference>
<dbReference type="PATRIC" id="fig|1702214.3.peg.677"/>
<keyword evidence="2" id="KW-1185">Reference proteome</keyword>
<dbReference type="Proteomes" id="UP000054172">
    <property type="component" value="Unassembled WGS sequence"/>
</dbReference>
<dbReference type="Pfam" id="PF06835">
    <property type="entry name" value="LptC"/>
    <property type="match status" value="1"/>
</dbReference>
<dbReference type="AlphaFoldDB" id="A0A0Q4B6Z9"/>
<dbReference type="Gene3D" id="2.60.450.10">
    <property type="entry name" value="Lipopolysaccharide (LPS) transport protein A like domain"/>
    <property type="match status" value="1"/>
</dbReference>
<reference evidence="1" key="1">
    <citation type="submission" date="2015-08" db="EMBL/GenBank/DDBJ databases">
        <title>Candidatus Bacteriodes Periocalifornicus.</title>
        <authorList>
            <person name="McLean J.S."/>
            <person name="Kelley S."/>
        </authorList>
    </citation>
    <scope>NUCLEOTIDE SEQUENCE [LARGE SCALE GENOMIC DNA]</scope>
    <source>
        <strain evidence="1">12B</strain>
    </source>
</reference>
<name>A0A0Q4B6Z9_9BACT</name>
<evidence type="ECO:0000313" key="1">
    <source>
        <dbReference type="EMBL" id="KQM08532.1"/>
    </source>
</evidence>
<gene>
    <name evidence="1" type="ORF">AL399_06830</name>
</gene>
<dbReference type="InterPro" id="IPR026265">
    <property type="entry name" value="LptC"/>
</dbReference>
<dbReference type="GO" id="GO:0005886">
    <property type="term" value="C:plasma membrane"/>
    <property type="evidence" value="ECO:0007669"/>
    <property type="project" value="InterPro"/>
</dbReference>
<comment type="caution">
    <text evidence="1">The sequence shown here is derived from an EMBL/GenBank/DDBJ whole genome shotgun (WGS) entry which is preliminary data.</text>
</comment>
<protein>
    <recommendedName>
        <fullName evidence="3">LPS export ABC transporter periplasmic protein LptC</fullName>
    </recommendedName>
</protein>
<evidence type="ECO:0008006" key="3">
    <source>
        <dbReference type="Google" id="ProtNLM"/>
    </source>
</evidence>
<proteinExistence type="predicted"/>
<dbReference type="STRING" id="1702214.AL399_06830"/>
<sequence>MIAALLLGLAFSGCSNSPEAIDDYVELTAAPVMEADSMHWYNTEEGRLTSHIYAPRMRTYDRDRVQYDEFPWGIDVQVYNDSGRVVSVIHALYALFQRDEKIWEVRYNVVAVNEKGDTIRTEQLFWDQNQKRIYTPASVRVRTPDATLLGVGFESDERFDEWVFRRPTGVISIWQKEE</sequence>
<dbReference type="GO" id="GO:0015221">
    <property type="term" value="F:lipopolysaccharide transmembrane transporter activity"/>
    <property type="evidence" value="ECO:0007669"/>
    <property type="project" value="InterPro"/>
</dbReference>
<evidence type="ECO:0000313" key="2">
    <source>
        <dbReference type="Proteomes" id="UP000054172"/>
    </source>
</evidence>
<dbReference type="EMBL" id="LIIK01000033">
    <property type="protein sequence ID" value="KQM08532.1"/>
    <property type="molecule type" value="Genomic_DNA"/>
</dbReference>
<accession>A0A0Q4B6Z9</accession>
<dbReference type="InterPro" id="IPR010664">
    <property type="entry name" value="LipoPS_assembly_LptC-rel"/>
</dbReference>
<organism evidence="1 2">
    <name type="scientific">Candidatus [Bacteroides] periocalifornicus</name>
    <dbReference type="NCBI Taxonomy" id="1702214"/>
    <lineage>
        <taxon>Bacteria</taxon>
        <taxon>Pseudomonadati</taxon>
        <taxon>Bacteroidota</taxon>
    </lineage>
</organism>